<evidence type="ECO:0000256" key="6">
    <source>
        <dbReference type="PROSITE-ProRule" id="PRU10141"/>
    </source>
</evidence>
<proteinExistence type="inferred from homology"/>
<dbReference type="InterPro" id="IPR001245">
    <property type="entry name" value="Ser-Thr/Tyr_kinase_cat_dom"/>
</dbReference>
<dbReference type="GO" id="GO:0004672">
    <property type="term" value="F:protein kinase activity"/>
    <property type="evidence" value="ECO:0000318"/>
    <property type="project" value="GO_Central"/>
</dbReference>
<dbReference type="Gene3D" id="3.30.200.20">
    <property type="entry name" value="Phosphorylase Kinase, domain 1"/>
    <property type="match status" value="1"/>
</dbReference>
<keyword evidence="4" id="KW-0418">Kinase</keyword>
<evidence type="ECO:0000313" key="10">
    <source>
        <dbReference type="Proteomes" id="UP000001514"/>
    </source>
</evidence>
<dbReference type="Gene3D" id="1.10.510.10">
    <property type="entry name" value="Transferase(Phosphotransferase) domain 1"/>
    <property type="match status" value="1"/>
</dbReference>
<accession>D8RXF0</accession>
<protein>
    <recommendedName>
        <fullName evidence="8">Protein kinase domain-containing protein</fullName>
    </recommendedName>
</protein>
<dbReference type="FunFam" id="1.10.510.10:FF:000317">
    <property type="entry name" value="PTI1-like tyrosine-protein kinase At3g15890"/>
    <property type="match status" value="1"/>
</dbReference>
<dbReference type="PROSITE" id="PS00107">
    <property type="entry name" value="PROTEIN_KINASE_ATP"/>
    <property type="match status" value="1"/>
</dbReference>
<comment type="similarity">
    <text evidence="7">Belongs to the protein kinase superfamily.</text>
</comment>
<dbReference type="FunCoup" id="D8RXF0">
    <property type="interactions" value="1075"/>
</dbReference>
<keyword evidence="1 7" id="KW-0723">Serine/threonine-protein kinase</keyword>
<dbReference type="eggNOG" id="KOG1187">
    <property type="taxonomic scope" value="Eukaryota"/>
</dbReference>
<dbReference type="AlphaFoldDB" id="D8RXF0"/>
<dbReference type="SMART" id="SM00220">
    <property type="entry name" value="S_TKc"/>
    <property type="match status" value="1"/>
</dbReference>
<name>D8RXF0_SELML</name>
<reference evidence="9 10" key="1">
    <citation type="journal article" date="2011" name="Science">
        <title>The Selaginella genome identifies genetic changes associated with the evolution of vascular plants.</title>
        <authorList>
            <person name="Banks J.A."/>
            <person name="Nishiyama T."/>
            <person name="Hasebe M."/>
            <person name="Bowman J.L."/>
            <person name="Gribskov M."/>
            <person name="dePamphilis C."/>
            <person name="Albert V.A."/>
            <person name="Aono N."/>
            <person name="Aoyama T."/>
            <person name="Ambrose B.A."/>
            <person name="Ashton N.W."/>
            <person name="Axtell M.J."/>
            <person name="Barker E."/>
            <person name="Barker M.S."/>
            <person name="Bennetzen J.L."/>
            <person name="Bonawitz N.D."/>
            <person name="Chapple C."/>
            <person name="Cheng C."/>
            <person name="Correa L.G."/>
            <person name="Dacre M."/>
            <person name="DeBarry J."/>
            <person name="Dreyer I."/>
            <person name="Elias M."/>
            <person name="Engstrom E.M."/>
            <person name="Estelle M."/>
            <person name="Feng L."/>
            <person name="Finet C."/>
            <person name="Floyd S.K."/>
            <person name="Frommer W.B."/>
            <person name="Fujita T."/>
            <person name="Gramzow L."/>
            <person name="Gutensohn M."/>
            <person name="Harholt J."/>
            <person name="Hattori M."/>
            <person name="Heyl A."/>
            <person name="Hirai T."/>
            <person name="Hiwatashi Y."/>
            <person name="Ishikawa M."/>
            <person name="Iwata M."/>
            <person name="Karol K.G."/>
            <person name="Koehler B."/>
            <person name="Kolukisaoglu U."/>
            <person name="Kubo M."/>
            <person name="Kurata T."/>
            <person name="Lalonde S."/>
            <person name="Li K."/>
            <person name="Li Y."/>
            <person name="Litt A."/>
            <person name="Lyons E."/>
            <person name="Manning G."/>
            <person name="Maruyama T."/>
            <person name="Michael T.P."/>
            <person name="Mikami K."/>
            <person name="Miyazaki S."/>
            <person name="Morinaga S."/>
            <person name="Murata T."/>
            <person name="Mueller-Roeber B."/>
            <person name="Nelson D.R."/>
            <person name="Obara M."/>
            <person name="Oguri Y."/>
            <person name="Olmstead R.G."/>
            <person name="Onodera N."/>
            <person name="Petersen B.L."/>
            <person name="Pils B."/>
            <person name="Prigge M."/>
            <person name="Rensing S.A."/>
            <person name="Riano-Pachon D.M."/>
            <person name="Roberts A.W."/>
            <person name="Sato Y."/>
            <person name="Scheller H.V."/>
            <person name="Schulz B."/>
            <person name="Schulz C."/>
            <person name="Shakirov E.V."/>
            <person name="Shibagaki N."/>
            <person name="Shinohara N."/>
            <person name="Shippen D.E."/>
            <person name="Soerensen I."/>
            <person name="Sotooka R."/>
            <person name="Sugimoto N."/>
            <person name="Sugita M."/>
            <person name="Sumikawa N."/>
            <person name="Tanurdzic M."/>
            <person name="Theissen G."/>
            <person name="Ulvskov P."/>
            <person name="Wakazuki S."/>
            <person name="Weng J.K."/>
            <person name="Willats W.W."/>
            <person name="Wipf D."/>
            <person name="Wolf P.G."/>
            <person name="Yang L."/>
            <person name="Zimmer A.D."/>
            <person name="Zhu Q."/>
            <person name="Mitros T."/>
            <person name="Hellsten U."/>
            <person name="Loque D."/>
            <person name="Otillar R."/>
            <person name="Salamov A."/>
            <person name="Schmutz J."/>
            <person name="Shapiro H."/>
            <person name="Lindquist E."/>
            <person name="Lucas S."/>
            <person name="Rokhsar D."/>
            <person name="Grigoriev I.V."/>
        </authorList>
    </citation>
    <scope>NUCLEOTIDE SEQUENCE [LARGE SCALE GENOMIC DNA]</scope>
</reference>
<dbReference type="Pfam" id="PF07714">
    <property type="entry name" value="PK_Tyr_Ser-Thr"/>
    <property type="match status" value="1"/>
</dbReference>
<dbReference type="InterPro" id="IPR008271">
    <property type="entry name" value="Ser/Thr_kinase_AS"/>
</dbReference>
<evidence type="ECO:0000256" key="1">
    <source>
        <dbReference type="ARBA" id="ARBA00022527"/>
    </source>
</evidence>
<gene>
    <name evidence="9" type="ORF">SELMODRAFT_103981</name>
</gene>
<evidence type="ECO:0000259" key="8">
    <source>
        <dbReference type="PROSITE" id="PS50011"/>
    </source>
</evidence>
<dbReference type="OMA" id="RGYCAGN"/>
<dbReference type="PIRSF" id="PIRSF000654">
    <property type="entry name" value="Integrin-linked_kinase"/>
    <property type="match status" value="1"/>
</dbReference>
<keyword evidence="2" id="KW-0808">Transferase</keyword>
<dbReference type="InterPro" id="IPR017441">
    <property type="entry name" value="Protein_kinase_ATP_BS"/>
</dbReference>
<sequence>SSSWRIFTFKELINATSNFSDDRKLGEGGFGSVFWGQLSDGTQIAVKRLKNLTTTNEMAFAVEVETLGRVQHRNLLKLRGYCTDGQERIIVYDYMPNLSLLSHLHGKLGSSACLSWPKRVKIAMGSAEAIEYLHHDANPHIIHRDVKASNVLIDANFEAQIADFGFAKFVPEGVTHMTTRVKGTLGYLAPEYAMWGKVSESCDVYSFGILLLELISGRKPIEKMGSGMKRTIVEWAAPLVFQGKFEDLVDPKLQGKFSMLQLKKLVHAATLCAQSNPENRPTMREVVAILKEKRLDMTSGSFRMDTVKYRQELLDEED</sequence>
<dbReference type="GO" id="GO:0004674">
    <property type="term" value="F:protein serine/threonine kinase activity"/>
    <property type="evidence" value="ECO:0007669"/>
    <property type="project" value="UniProtKB-KW"/>
</dbReference>
<dbReference type="SUPFAM" id="SSF56112">
    <property type="entry name" value="Protein kinase-like (PK-like)"/>
    <property type="match status" value="1"/>
</dbReference>
<keyword evidence="10" id="KW-1185">Reference proteome</keyword>
<dbReference type="InParanoid" id="D8RXF0"/>
<dbReference type="PROSITE" id="PS50011">
    <property type="entry name" value="PROTEIN_KINASE_DOM"/>
    <property type="match status" value="1"/>
</dbReference>
<dbReference type="HOGENOM" id="CLU_000288_21_4_1"/>
<dbReference type="PROSITE" id="PS00108">
    <property type="entry name" value="PROTEIN_KINASE_ST"/>
    <property type="match status" value="1"/>
</dbReference>
<organism evidence="10">
    <name type="scientific">Selaginella moellendorffii</name>
    <name type="common">Spikemoss</name>
    <dbReference type="NCBI Taxonomy" id="88036"/>
    <lineage>
        <taxon>Eukaryota</taxon>
        <taxon>Viridiplantae</taxon>
        <taxon>Streptophyta</taxon>
        <taxon>Embryophyta</taxon>
        <taxon>Tracheophyta</taxon>
        <taxon>Lycopodiopsida</taxon>
        <taxon>Selaginellales</taxon>
        <taxon>Selaginellaceae</taxon>
        <taxon>Selaginella</taxon>
    </lineage>
</organism>
<evidence type="ECO:0000256" key="5">
    <source>
        <dbReference type="ARBA" id="ARBA00022840"/>
    </source>
</evidence>
<dbReference type="KEGG" id="smo:SELMODRAFT_103981"/>
<dbReference type="GO" id="GO:0005524">
    <property type="term" value="F:ATP binding"/>
    <property type="evidence" value="ECO:0007669"/>
    <property type="project" value="UniProtKB-UniRule"/>
</dbReference>
<dbReference type="FunFam" id="3.30.200.20:FF:000406">
    <property type="entry name" value="PTI1-like tyrosine-protein kinase At3g15890"/>
    <property type="match status" value="1"/>
</dbReference>
<dbReference type="InterPro" id="IPR000719">
    <property type="entry name" value="Prot_kinase_dom"/>
</dbReference>
<evidence type="ECO:0000256" key="4">
    <source>
        <dbReference type="ARBA" id="ARBA00022777"/>
    </source>
</evidence>
<feature type="non-terminal residue" evidence="9">
    <location>
        <position position="1"/>
    </location>
</feature>
<evidence type="ECO:0000256" key="3">
    <source>
        <dbReference type="ARBA" id="ARBA00022741"/>
    </source>
</evidence>
<dbReference type="PANTHER" id="PTHR47989:SF1">
    <property type="entry name" value="PROTEIN KINASE DOMAIN-CONTAINING PROTEIN"/>
    <property type="match status" value="1"/>
</dbReference>
<feature type="domain" description="Protein kinase" evidence="8">
    <location>
        <begin position="19"/>
        <end position="295"/>
    </location>
</feature>
<dbReference type="Proteomes" id="UP000001514">
    <property type="component" value="Unassembled WGS sequence"/>
</dbReference>
<keyword evidence="3 6" id="KW-0547">Nucleotide-binding</keyword>
<evidence type="ECO:0000313" key="9">
    <source>
        <dbReference type="EMBL" id="EFJ23245.1"/>
    </source>
</evidence>
<dbReference type="PANTHER" id="PTHR47989">
    <property type="entry name" value="OS01G0750732 PROTEIN"/>
    <property type="match status" value="1"/>
</dbReference>
<keyword evidence="5 6" id="KW-0067">ATP-binding</keyword>
<dbReference type="InterPro" id="IPR011009">
    <property type="entry name" value="Kinase-like_dom_sf"/>
</dbReference>
<dbReference type="EMBL" id="GL377593">
    <property type="protein sequence ID" value="EFJ23245.1"/>
    <property type="molecule type" value="Genomic_DNA"/>
</dbReference>
<evidence type="ECO:0000256" key="2">
    <source>
        <dbReference type="ARBA" id="ARBA00022679"/>
    </source>
</evidence>
<feature type="binding site" evidence="6">
    <location>
        <position position="47"/>
    </location>
    <ligand>
        <name>ATP</name>
        <dbReference type="ChEBI" id="CHEBI:30616"/>
    </ligand>
</feature>
<dbReference type="Gramene" id="EFJ23245">
    <property type="protein sequence ID" value="EFJ23245"/>
    <property type="gene ID" value="SELMODRAFT_103981"/>
</dbReference>
<evidence type="ECO:0000256" key="7">
    <source>
        <dbReference type="RuleBase" id="RU000304"/>
    </source>
</evidence>